<dbReference type="Pfam" id="PF22215">
    <property type="entry name" value="MLKL_N"/>
    <property type="match status" value="1"/>
</dbReference>
<protein>
    <recommendedName>
        <fullName evidence="4">Protein kinase domain-containing protein</fullName>
    </recommendedName>
</protein>
<dbReference type="GO" id="GO:0097527">
    <property type="term" value="P:necroptotic signaling pathway"/>
    <property type="evidence" value="ECO:0007669"/>
    <property type="project" value="TreeGrafter"/>
</dbReference>
<dbReference type="OrthoDB" id="4062651at2759"/>
<evidence type="ECO:0000259" key="4">
    <source>
        <dbReference type="PROSITE" id="PS50011"/>
    </source>
</evidence>
<evidence type="ECO:0000256" key="2">
    <source>
        <dbReference type="ARBA" id="ARBA00022840"/>
    </source>
</evidence>
<dbReference type="GO" id="GO:0007166">
    <property type="term" value="P:cell surface receptor signaling pathway"/>
    <property type="evidence" value="ECO:0007669"/>
    <property type="project" value="InterPro"/>
</dbReference>
<dbReference type="AlphaFoldDB" id="A0A643BPV5"/>
<dbReference type="InterPro" id="IPR036537">
    <property type="entry name" value="Adaptor_Cbl_N_dom_sf"/>
</dbReference>
<sequence length="488" mass="55101">MDQLRQIISLGLLIYNQCEEMKYCQKQCWRLRNHVHGLLQPLQMLQAQGERNVPTEITTALKRRSTDAYFKHQPRSILATGRSIGCRGRQEENETIETLLRHLENNTKKTIETVRSWMRSVPQKRKKGLPEDQRKSPVAIKVFNKPQARDIGIMRHTFNNEIRTMKKFDSPNILRMFGICTDETVTPPQLSIVMEYCELGTLRELLDQEKDLTLAKCIILVLGAARGLYRLHHSETPAELHRNISSTSFLVTKDCNVKRLENVYNKYDIKAEIYSFGIVLWEIATGKSPFEGCDSKKIYQLVAVDRQQEPVDKDCPSRLQEIIDDCCAYEPSRRPCVKGRAFSGLRSIGHMCYLTFVKDFPYWRPKKEEERVLAADRDCCPIGAGRARNSGWRIELLRNPARGEVGACLFPDLGPLLRDEFPGWVHGRGAPGRPTRWAAGLLVRVGAGKAGTSGIPEGADFAAGPESKVPGCSPGSRASDSSSANNCR</sequence>
<evidence type="ECO:0000256" key="3">
    <source>
        <dbReference type="SAM" id="MobiDB-lite"/>
    </source>
</evidence>
<gene>
    <name evidence="5" type="ORF">E2I00_007512</name>
</gene>
<name>A0A643BPV5_BALPH</name>
<dbReference type="EMBL" id="SGJD01006150">
    <property type="protein sequence ID" value="KAB0389989.1"/>
    <property type="molecule type" value="Genomic_DNA"/>
</dbReference>
<dbReference type="Gene3D" id="1.20.930.20">
    <property type="entry name" value="Adaptor protein Cbl, N-terminal domain"/>
    <property type="match status" value="1"/>
</dbReference>
<evidence type="ECO:0000256" key="1">
    <source>
        <dbReference type="ARBA" id="ARBA00022741"/>
    </source>
</evidence>
<dbReference type="InterPro" id="IPR000719">
    <property type="entry name" value="Prot_kinase_dom"/>
</dbReference>
<organism evidence="5 6">
    <name type="scientific">Balaenoptera physalus</name>
    <name type="common">Fin whale</name>
    <name type="synonym">Balaena physalus</name>
    <dbReference type="NCBI Taxonomy" id="9770"/>
    <lineage>
        <taxon>Eukaryota</taxon>
        <taxon>Metazoa</taxon>
        <taxon>Chordata</taxon>
        <taxon>Craniata</taxon>
        <taxon>Vertebrata</taxon>
        <taxon>Euteleostomi</taxon>
        <taxon>Mammalia</taxon>
        <taxon>Eutheria</taxon>
        <taxon>Laurasiatheria</taxon>
        <taxon>Artiodactyla</taxon>
        <taxon>Whippomorpha</taxon>
        <taxon>Cetacea</taxon>
        <taxon>Mysticeti</taxon>
        <taxon>Balaenopteridae</taxon>
        <taxon>Balaenoptera</taxon>
    </lineage>
</organism>
<dbReference type="Pfam" id="PF07714">
    <property type="entry name" value="PK_Tyr_Ser-Thr"/>
    <property type="match status" value="2"/>
</dbReference>
<dbReference type="InterPro" id="IPR051681">
    <property type="entry name" value="Ser/Thr_Kinases-Pseudokinases"/>
</dbReference>
<feature type="region of interest" description="Disordered" evidence="3">
    <location>
        <begin position="454"/>
        <end position="488"/>
    </location>
</feature>
<dbReference type="SUPFAM" id="SSF56112">
    <property type="entry name" value="Protein kinase-like (PK-like)"/>
    <property type="match status" value="1"/>
</dbReference>
<dbReference type="Proteomes" id="UP000437017">
    <property type="component" value="Unassembled WGS sequence"/>
</dbReference>
<evidence type="ECO:0000313" key="6">
    <source>
        <dbReference type="Proteomes" id="UP000437017"/>
    </source>
</evidence>
<dbReference type="Gene3D" id="3.30.200.20">
    <property type="entry name" value="Phosphorylase Kinase, domain 1"/>
    <property type="match status" value="1"/>
</dbReference>
<reference evidence="5 6" key="1">
    <citation type="journal article" date="2019" name="PLoS ONE">
        <title>Genomic analyses reveal an absence of contemporary introgressive admixture between fin whales and blue whales, despite known hybrids.</title>
        <authorList>
            <person name="Westbury M.V."/>
            <person name="Petersen B."/>
            <person name="Lorenzen E.D."/>
        </authorList>
    </citation>
    <scope>NUCLEOTIDE SEQUENCE [LARGE SCALE GENOMIC DNA]</scope>
    <source>
        <strain evidence="5">FinWhale-01</strain>
    </source>
</reference>
<keyword evidence="2" id="KW-0067">ATP-binding</keyword>
<dbReference type="CDD" id="cd21037">
    <property type="entry name" value="MLKL_NTD"/>
    <property type="match status" value="1"/>
</dbReference>
<dbReference type="PROSITE" id="PS50011">
    <property type="entry name" value="PROTEIN_KINASE_DOM"/>
    <property type="match status" value="1"/>
</dbReference>
<dbReference type="GO" id="GO:0005524">
    <property type="term" value="F:ATP binding"/>
    <property type="evidence" value="ECO:0007669"/>
    <property type="project" value="UniProtKB-KW"/>
</dbReference>
<dbReference type="PANTHER" id="PTHR44329">
    <property type="entry name" value="SERINE/THREONINE-PROTEIN KINASE TNNI3K-RELATED"/>
    <property type="match status" value="1"/>
</dbReference>
<accession>A0A643BPV5</accession>
<dbReference type="Gene3D" id="1.10.510.10">
    <property type="entry name" value="Transferase(Phosphotransferase) domain 1"/>
    <property type="match status" value="1"/>
</dbReference>
<dbReference type="InterPro" id="IPR001245">
    <property type="entry name" value="Ser-Thr/Tyr_kinase_cat_dom"/>
</dbReference>
<proteinExistence type="predicted"/>
<evidence type="ECO:0000313" key="5">
    <source>
        <dbReference type="EMBL" id="KAB0389989.1"/>
    </source>
</evidence>
<dbReference type="GO" id="GO:0004672">
    <property type="term" value="F:protein kinase activity"/>
    <property type="evidence" value="ECO:0007669"/>
    <property type="project" value="InterPro"/>
</dbReference>
<feature type="domain" description="Protein kinase" evidence="4">
    <location>
        <begin position="97"/>
        <end position="353"/>
    </location>
</feature>
<keyword evidence="6" id="KW-1185">Reference proteome</keyword>
<dbReference type="InterPro" id="IPR059179">
    <property type="entry name" value="MLKL-like_MCAfunc"/>
</dbReference>
<dbReference type="InterPro" id="IPR054000">
    <property type="entry name" value="MLKL_N"/>
</dbReference>
<feature type="compositionally biased region" description="Low complexity" evidence="3">
    <location>
        <begin position="471"/>
        <end position="488"/>
    </location>
</feature>
<comment type="caution">
    <text evidence="5">The sequence shown here is derived from an EMBL/GenBank/DDBJ whole genome shotgun (WGS) entry which is preliminary data.</text>
</comment>
<keyword evidence="1" id="KW-0547">Nucleotide-binding</keyword>
<dbReference type="PANTHER" id="PTHR44329:SF298">
    <property type="entry name" value="MIXED LINEAGE KINASE DOMAIN-LIKE PROTEIN"/>
    <property type="match status" value="1"/>
</dbReference>
<feature type="non-terminal residue" evidence="5">
    <location>
        <position position="488"/>
    </location>
</feature>
<dbReference type="InterPro" id="IPR011009">
    <property type="entry name" value="Kinase-like_dom_sf"/>
</dbReference>